<dbReference type="CDD" id="cd04301">
    <property type="entry name" value="NAT_SF"/>
    <property type="match status" value="1"/>
</dbReference>
<accession>X1BW13</accession>
<dbReference type="InterPro" id="IPR016181">
    <property type="entry name" value="Acyl_CoA_acyltransferase"/>
</dbReference>
<feature type="domain" description="N-acetyltransferase" evidence="1">
    <location>
        <begin position="14"/>
        <end position="79"/>
    </location>
</feature>
<dbReference type="GO" id="GO:0016747">
    <property type="term" value="F:acyltransferase activity, transferring groups other than amino-acyl groups"/>
    <property type="evidence" value="ECO:0007669"/>
    <property type="project" value="InterPro"/>
</dbReference>
<sequence length="88" mass="10468">MKKCLDIKLAKYCWDEPDDLRYCVITALDKKTDREIGAIRYNVFERIITIDMMKVEKDFRRCGIASRMMKKLEKEHQSCSSIEWEGLS</sequence>
<proteinExistence type="predicted"/>
<dbReference type="AlphaFoldDB" id="X1BW13"/>
<reference evidence="2" key="1">
    <citation type="journal article" date="2014" name="Front. Microbiol.">
        <title>High frequency of phylogenetically diverse reductive dehalogenase-homologous genes in deep subseafloor sedimentary metagenomes.</title>
        <authorList>
            <person name="Kawai M."/>
            <person name="Futagami T."/>
            <person name="Toyoda A."/>
            <person name="Takaki Y."/>
            <person name="Nishi S."/>
            <person name="Hori S."/>
            <person name="Arai W."/>
            <person name="Tsubouchi T."/>
            <person name="Morono Y."/>
            <person name="Uchiyama I."/>
            <person name="Ito T."/>
            <person name="Fujiyama A."/>
            <person name="Inagaki F."/>
            <person name="Takami H."/>
        </authorList>
    </citation>
    <scope>NUCLEOTIDE SEQUENCE</scope>
    <source>
        <strain evidence="2">Expedition CK06-06</strain>
    </source>
</reference>
<dbReference type="EMBL" id="BART01014688">
    <property type="protein sequence ID" value="GAG76346.1"/>
    <property type="molecule type" value="Genomic_DNA"/>
</dbReference>
<dbReference type="Gene3D" id="3.40.630.30">
    <property type="match status" value="1"/>
</dbReference>
<dbReference type="SUPFAM" id="SSF55729">
    <property type="entry name" value="Acyl-CoA N-acyltransferases (Nat)"/>
    <property type="match status" value="1"/>
</dbReference>
<dbReference type="Pfam" id="PF00583">
    <property type="entry name" value="Acetyltransf_1"/>
    <property type="match status" value="1"/>
</dbReference>
<name>X1BW13_9ZZZZ</name>
<protein>
    <recommendedName>
        <fullName evidence="1">N-acetyltransferase domain-containing protein</fullName>
    </recommendedName>
</protein>
<organism evidence="2">
    <name type="scientific">marine sediment metagenome</name>
    <dbReference type="NCBI Taxonomy" id="412755"/>
    <lineage>
        <taxon>unclassified sequences</taxon>
        <taxon>metagenomes</taxon>
        <taxon>ecological metagenomes</taxon>
    </lineage>
</organism>
<dbReference type="InterPro" id="IPR000182">
    <property type="entry name" value="GNAT_dom"/>
</dbReference>
<evidence type="ECO:0000259" key="1">
    <source>
        <dbReference type="Pfam" id="PF00583"/>
    </source>
</evidence>
<feature type="non-terminal residue" evidence="2">
    <location>
        <position position="88"/>
    </location>
</feature>
<gene>
    <name evidence="2" type="ORF">S01H4_29087</name>
</gene>
<comment type="caution">
    <text evidence="2">The sequence shown here is derived from an EMBL/GenBank/DDBJ whole genome shotgun (WGS) entry which is preliminary data.</text>
</comment>
<evidence type="ECO:0000313" key="2">
    <source>
        <dbReference type="EMBL" id="GAG76346.1"/>
    </source>
</evidence>